<dbReference type="InterPro" id="IPR052701">
    <property type="entry name" value="GAG_Ulvan_Degrading_Sulfatases"/>
</dbReference>
<feature type="transmembrane region" description="Helical" evidence="1">
    <location>
        <begin position="95"/>
        <end position="119"/>
    </location>
</feature>
<evidence type="ECO:0000259" key="2">
    <source>
        <dbReference type="Pfam" id="PF00884"/>
    </source>
</evidence>
<dbReference type="Pfam" id="PF00884">
    <property type="entry name" value="Sulfatase"/>
    <property type="match status" value="1"/>
</dbReference>
<feature type="transmembrane region" description="Helical" evidence="1">
    <location>
        <begin position="54"/>
        <end position="75"/>
    </location>
</feature>
<dbReference type="EMBL" id="NBNE01002583">
    <property type="protein sequence ID" value="OWZ10036.1"/>
    <property type="molecule type" value="Genomic_DNA"/>
</dbReference>
<dbReference type="CDD" id="cd16015">
    <property type="entry name" value="LTA_synthase"/>
    <property type="match status" value="1"/>
</dbReference>
<reference evidence="4" key="1">
    <citation type="submission" date="2017-03" db="EMBL/GenBank/DDBJ databases">
        <title>Phytopthora megakarya and P. palmivora, two closely related causual agents of cacao black pod achieved similar genome size and gene model numbers by different mechanisms.</title>
        <authorList>
            <person name="Ali S."/>
            <person name="Shao J."/>
            <person name="Larry D.J."/>
            <person name="Kronmiller B."/>
            <person name="Shen D."/>
            <person name="Strem M.D."/>
            <person name="Melnick R.L."/>
            <person name="Guiltinan M.J."/>
            <person name="Tyler B.M."/>
            <person name="Meinhardt L.W."/>
            <person name="Bailey B.A."/>
        </authorList>
    </citation>
    <scope>NUCLEOTIDE SEQUENCE [LARGE SCALE GENOMIC DNA]</scope>
    <source>
        <strain evidence="4">zdho120</strain>
    </source>
</reference>
<keyword evidence="1" id="KW-0472">Membrane</keyword>
<evidence type="ECO:0000313" key="3">
    <source>
        <dbReference type="EMBL" id="OWZ10036.1"/>
    </source>
</evidence>
<dbReference type="Gene3D" id="3.40.720.10">
    <property type="entry name" value="Alkaline Phosphatase, subunit A"/>
    <property type="match status" value="1"/>
</dbReference>
<keyword evidence="1" id="KW-1133">Transmembrane helix</keyword>
<feature type="transmembrane region" description="Helical" evidence="1">
    <location>
        <begin position="139"/>
        <end position="162"/>
    </location>
</feature>
<dbReference type="Proteomes" id="UP000198211">
    <property type="component" value="Unassembled WGS sequence"/>
</dbReference>
<protein>
    <submittedName>
        <fullName evidence="3">Sulfatase</fullName>
    </submittedName>
</protein>
<organism evidence="3 4">
    <name type="scientific">Phytophthora megakarya</name>
    <dbReference type="NCBI Taxonomy" id="4795"/>
    <lineage>
        <taxon>Eukaryota</taxon>
        <taxon>Sar</taxon>
        <taxon>Stramenopiles</taxon>
        <taxon>Oomycota</taxon>
        <taxon>Peronosporomycetes</taxon>
        <taxon>Peronosporales</taxon>
        <taxon>Peronosporaceae</taxon>
        <taxon>Phytophthora</taxon>
    </lineage>
</organism>
<dbReference type="STRING" id="4795.A0A225VX62"/>
<dbReference type="InterPro" id="IPR017850">
    <property type="entry name" value="Alkaline_phosphatase_core_sf"/>
</dbReference>
<dbReference type="OrthoDB" id="103349at2759"/>
<evidence type="ECO:0000256" key="1">
    <source>
        <dbReference type="SAM" id="Phobius"/>
    </source>
</evidence>
<dbReference type="SUPFAM" id="SSF53649">
    <property type="entry name" value="Alkaline phosphatase-like"/>
    <property type="match status" value="1"/>
</dbReference>
<feature type="transmembrane region" description="Helical" evidence="1">
    <location>
        <begin position="293"/>
        <end position="313"/>
    </location>
</feature>
<keyword evidence="4" id="KW-1185">Reference proteome</keyword>
<feature type="domain" description="Sulfatase N-terminal" evidence="2">
    <location>
        <begin position="398"/>
        <end position="726"/>
    </location>
</feature>
<accession>A0A225VX62</accession>
<evidence type="ECO:0000313" key="4">
    <source>
        <dbReference type="Proteomes" id="UP000198211"/>
    </source>
</evidence>
<keyword evidence="1" id="KW-0812">Transmembrane</keyword>
<name>A0A225VX62_9STRA</name>
<dbReference type="AlphaFoldDB" id="A0A225VX62"/>
<dbReference type="PANTHER" id="PTHR43751:SF3">
    <property type="entry name" value="SULFATASE N-TERMINAL DOMAIN-CONTAINING PROTEIN"/>
    <property type="match status" value="1"/>
</dbReference>
<sequence length="840" mass="95309">MDSPRSPKPEIPSTRLRFPEIRTLNADHLVTFESDMKTSAWERIRDLDFASVPWLGWFFVYAFVQFYFSISRCLALKDLVAMYGSDSDYTAFVKLSALSLGFLEDFICTTYFVTTLWIFDTLKHLATQKFASSGMTIEIVGGIATFTVSWILFLMMMAPFVSDMMLVMYRDMRFSFELLATLMRERQHLKDAPISVEEVQTAYFTAGYLIVIAALFALVRMWSNWADLSLWNPTHIIPSPMDVSTGKSSKKASGNVKYEAVALEEGSNENKLPSSKLSSSRKVPPSNFTRYNVLRVAVVVTGLVVIPALVVILRSASSALVAYAALNVTLNELFLHAFEPAPIEVKITALIGEPPWAEKYIDPAEKHQRFGDNTLYRRTTGFSGDLAFNVSIDNNNPPNVLIIGVESFRYRDSRYLVGQEDPSNLFKGTNLTIVPNFDKWAKRGVAMRNIWSSIPTSRSLESLLFAQVPYHSNTQTGITGGQRDIKLSGMPQLFSEKGYETYFTTGSSITLDAWDVFLPTHGYDNVWNDAKMKRMAETKYNISRSEWDGKEHRGFGWGVHDDLSFQILGDLLVQKRDKQREEMAAGEPKKPLFLTHYTISSHEPYGSWPRWYDESIKPDFSAMYEGEQHADRIQRYMKVRYFTDAELGKFMDRMEKEGILNDTIVVIVGDHGQAPEIDTANLHEESCTRVPAAIIAEGRLGDAVGLVIDDAAEQYDILNTLADITGLPEGGFQQNGVGRSLKRKIPFGERIVFSNDPMRKMAIIRGHERLRYDPFTDSMMLHDTENDFHMTTDLLPFLDPEERAQWEAFREDGRGITAYYKNRWDENCLLAVKCSTQGSD</sequence>
<proteinExistence type="predicted"/>
<gene>
    <name evidence="3" type="ORF">PHMEG_00017177</name>
</gene>
<dbReference type="InterPro" id="IPR000917">
    <property type="entry name" value="Sulfatase_N"/>
</dbReference>
<comment type="caution">
    <text evidence="3">The sequence shown here is derived from an EMBL/GenBank/DDBJ whole genome shotgun (WGS) entry which is preliminary data.</text>
</comment>
<dbReference type="PANTHER" id="PTHR43751">
    <property type="entry name" value="SULFATASE"/>
    <property type="match status" value="1"/>
</dbReference>